<keyword evidence="10" id="KW-0344">Guanine-nucleotide releasing factor</keyword>
<evidence type="ECO:0000256" key="3">
    <source>
        <dbReference type="ARBA" id="ARBA00004399"/>
    </source>
</evidence>
<dbReference type="SMART" id="SM00222">
    <property type="entry name" value="Sec7"/>
    <property type="match status" value="1"/>
</dbReference>
<dbReference type="Gene3D" id="1.10.220.20">
    <property type="match status" value="1"/>
</dbReference>
<dbReference type="Pfam" id="PF23325">
    <property type="entry name" value="TPR_28"/>
    <property type="match status" value="1"/>
</dbReference>
<dbReference type="GO" id="GO:0016020">
    <property type="term" value="C:membrane"/>
    <property type="evidence" value="ECO:0007669"/>
    <property type="project" value="UniProtKB-SubCell"/>
</dbReference>
<dbReference type="InterPro" id="IPR023394">
    <property type="entry name" value="Sec7_C_sf"/>
</dbReference>
<feature type="region of interest" description="Disordered" evidence="16">
    <location>
        <begin position="217"/>
        <end position="372"/>
    </location>
</feature>
<feature type="compositionally biased region" description="Polar residues" evidence="16">
    <location>
        <begin position="244"/>
        <end position="261"/>
    </location>
</feature>
<evidence type="ECO:0000256" key="7">
    <source>
        <dbReference type="ARBA" id="ARBA00022448"/>
    </source>
</evidence>
<keyword evidence="13" id="KW-0333">Golgi apparatus</keyword>
<dbReference type="PANTHER" id="PTHR10663:SF388">
    <property type="entry name" value="GOLGI-SPECIFIC BREFELDIN A-RESISTANCE GUANINE NUCLEOTIDE EXCHANGE FACTOR 1"/>
    <property type="match status" value="1"/>
</dbReference>
<feature type="compositionally biased region" description="Low complexity" evidence="16">
    <location>
        <begin position="605"/>
        <end position="627"/>
    </location>
</feature>
<keyword evidence="7" id="KW-0813">Transport</keyword>
<evidence type="ECO:0000256" key="12">
    <source>
        <dbReference type="ARBA" id="ARBA00022927"/>
    </source>
</evidence>
<dbReference type="InterPro" id="IPR035999">
    <property type="entry name" value="Sec7_dom_sf"/>
</dbReference>
<keyword evidence="9" id="KW-0597">Phosphoprotein</keyword>
<feature type="compositionally biased region" description="Polar residues" evidence="16">
    <location>
        <begin position="1763"/>
        <end position="1780"/>
    </location>
</feature>
<evidence type="ECO:0000259" key="17">
    <source>
        <dbReference type="PROSITE" id="PS50190"/>
    </source>
</evidence>
<evidence type="ECO:0000256" key="15">
    <source>
        <dbReference type="ARBA" id="ARBA00069794"/>
    </source>
</evidence>
<evidence type="ECO:0000256" key="8">
    <source>
        <dbReference type="ARBA" id="ARBA00022490"/>
    </source>
</evidence>
<dbReference type="Pfam" id="PF12783">
    <property type="entry name" value="Sec7-like_HUS"/>
    <property type="match status" value="1"/>
</dbReference>
<organism evidence="18 19">
    <name type="scientific">Astyanax mexicanus</name>
    <name type="common">Blind cave fish</name>
    <name type="synonym">Astyanax fasciatus mexicanus</name>
    <dbReference type="NCBI Taxonomy" id="7994"/>
    <lineage>
        <taxon>Eukaryota</taxon>
        <taxon>Metazoa</taxon>
        <taxon>Chordata</taxon>
        <taxon>Craniata</taxon>
        <taxon>Vertebrata</taxon>
        <taxon>Euteleostomi</taxon>
        <taxon>Actinopterygii</taxon>
        <taxon>Neopterygii</taxon>
        <taxon>Teleostei</taxon>
        <taxon>Ostariophysi</taxon>
        <taxon>Characiformes</taxon>
        <taxon>Characoidei</taxon>
        <taxon>Acestrorhamphidae</taxon>
        <taxon>Acestrorhamphinae</taxon>
        <taxon>Astyanax</taxon>
    </lineage>
</organism>
<dbReference type="Proteomes" id="UP000694621">
    <property type="component" value="Unplaced"/>
</dbReference>
<feature type="region of interest" description="Disordered" evidence="16">
    <location>
        <begin position="597"/>
        <end position="633"/>
    </location>
</feature>
<dbReference type="Ensembl" id="ENSAMXT00005049670.1">
    <property type="protein sequence ID" value="ENSAMXP00005045709.1"/>
    <property type="gene ID" value="ENSAMXG00005020979.1"/>
</dbReference>
<dbReference type="Gene3D" id="1.10.1000.11">
    <property type="entry name" value="Arf Nucleotide-binding Site Opener,domain 2"/>
    <property type="match status" value="1"/>
</dbReference>
<dbReference type="PROSITE" id="PS50190">
    <property type="entry name" value="SEC7"/>
    <property type="match status" value="1"/>
</dbReference>
<keyword evidence="12" id="KW-0653">Protein transport</keyword>
<dbReference type="InterPro" id="IPR056604">
    <property type="entry name" value="GBF1-like_TPR"/>
</dbReference>
<evidence type="ECO:0000256" key="13">
    <source>
        <dbReference type="ARBA" id="ARBA00023034"/>
    </source>
</evidence>
<dbReference type="GO" id="GO:0005793">
    <property type="term" value="C:endoplasmic reticulum-Golgi intermediate compartment"/>
    <property type="evidence" value="ECO:0007669"/>
    <property type="project" value="UniProtKB-SubCell"/>
</dbReference>
<dbReference type="SUPFAM" id="SSF48425">
    <property type="entry name" value="Sec7 domain"/>
    <property type="match status" value="1"/>
</dbReference>
<evidence type="ECO:0000256" key="11">
    <source>
        <dbReference type="ARBA" id="ARBA00022677"/>
    </source>
</evidence>
<keyword evidence="14" id="KW-0472">Membrane</keyword>
<sequence>MVDKNIYIVQGEISTVVGAIKRNSRWSTHTPLDEEQDPLLNSFSQVKDILNNIKELSDVEPNVFLRPFLEVVRSEDTTGPITGLALTSVNKFLSYGLIDANHEGAAEGIENMADAVTHARFVGTDPASDEVVLMKILQVLRTLLLTPVGAHLTNESVCEIMQSCFRICFEMRLSELLRKSAEHTLVDMVQLLFSRLPQFKEEAKSFVGANMKKLKMRAGGMSESSKWKKQKRSPRPSQHMIRSPSGQMDQAQLTTLSNNLSGGVPFIEQQSGSSGSLPASDSVASSISSPTTDSGLYNCSKTTSKEDLTDLEQSSSTATTPGTAPNTDPGQLDLQCEGKQVERTQSASVESIPEVLEDRDSLAEQSDSASVHDMDYVNPRGVRFTQSTQKEGAALIPYGLPCLRELFRFLISLTNPHDRHNSDVMMHMGLQLLNVALEATHIAPYQSLLVLVKDELCRHLIQLLSVDRMNLYAASMRVCFLLFEGMRGHLKFQLEMYLKKLMDIITSENPKMPYEMKEMALEAIVQLWRIPSFVTELYINYDCDFYCSNLFEDLTKLLSKNAFPVSGQLYTTHLLSLEALLTVIDSTEAHCQAKGMNNAAEQDQSETLTVEGETTVSSSTDAATDSVKAVPNSNEQTVVESEVSSACPPTSGHLMAEKMRMGRQDQEETDSAEKKTLKKPHRFSSCLPDSQDLIDIKNKKKLLITGTEQFNQKPKKGIQFLQEKGLLSSPMDNNEVAQWLRENPRLDKKMIGEFVSDRKNMELLDSFVNTFTFQGLRIDEALRLYLEAFRLPGEAPVIQRLLETFTDNWHKVNGNPFLTNDAGFALAYAVIMLNTDQHNHNVRKQNIPMTIEQFRKNLKGVNGGKDFDQDMLEDIYNAIKNEEIVMPDEQTGLVKENYVWSVLLHRGATPEGFFLHVPAGSYDHDLFSMTWGPTIAALSYVFDKSLDDTIIQKAIAGFRKCALISAHYGFSDVFDNLIISLCKFTTLSSESVENLPTVFGSNWKAQVAAKTVFNLAHRHGDILREGWKNIMDAMLQLFRAELLPKPMVEVEDFVEPNGKISLQREETPSNRGESAVLSFVNWLTLSGGAEQSGLRGPSTENQEAKQAAILCIKQCDPEKLITESKFLQLESLQELMKALISVTPDEETYDEEDAAFCLEMLLRIVMENRDRVSCVWQTVRDHLYHLCVHANESCFLVERAVVGLLRLAIRLLRREDISSQVLLSLRLLLMMKPHVLSRVSREVAYGLHELLKTNAANIHCTDDWYTLFSLLECIGAGVKPPAALQVTSTNPDSDTGAQSDSEISSYHQSEVTLDRGYTSDSEVYTEHGKSRIPRSATDVDVGWLVVGKDDLDGNKASVAPGSKPQTPPPINQYSLTLGQDMGLHDTKSLIKCVESLSFIVRDAAHVTPENFELCVKAIRVFVEASLNGGYRTHEKKKSHKYDSKSSRLRKKPREKEGVSRRTKTTSQRPSRSHSDDEEDEGVPASYHTVSLQVSQDLLDLMHTLHTRAASIYSSWAEEQRHLETGGRKIEADSQTLWSSCWCPLLQGMAWLCCDARRQVRMQALTYLQRALLVHDLQTLDAIEWESCFNKVLFPLLTKLLDNISPADVGGMEETRMRACTLLSKVFLQHLSPLLSLPTFAALWLTILDFMDKYMHAGSSDLLLEAIPESLKNMLLVMDTAGIFHSADSRTGYSDLWEITWERIDCFLPRLREELFKQAVMPEPVPNVPVEPAPSPAPVSPASSPVPAPASVPAAPTEPKTPSRPASPQNMPTPSANGTDRSSPVPPSTPPAPTTLKSCPDSPPSLSQSPLILQPLASPLQVGVPPMSLPIILNPALIEATSPVPLLPPRPTEPADASEVK</sequence>
<dbReference type="FunFam" id="1.10.1000.11:FF:000007">
    <property type="entry name" value="Golgi-specific brefeldin A-resistance guanine nucleotide exchange factor 1"/>
    <property type="match status" value="1"/>
</dbReference>
<evidence type="ECO:0000256" key="9">
    <source>
        <dbReference type="ARBA" id="ARBA00022553"/>
    </source>
</evidence>
<feature type="compositionally biased region" description="Low complexity" evidence="16">
    <location>
        <begin position="314"/>
        <end position="330"/>
    </location>
</feature>
<dbReference type="GO" id="GO:0015031">
    <property type="term" value="P:protein transport"/>
    <property type="evidence" value="ECO:0007669"/>
    <property type="project" value="UniProtKB-KW"/>
</dbReference>
<feature type="compositionally biased region" description="Basic and acidic residues" evidence="16">
    <location>
        <begin position="661"/>
        <end position="675"/>
    </location>
</feature>
<dbReference type="InterPro" id="IPR032691">
    <property type="entry name" value="Mon2/Sec7/BIG1-like_HUS"/>
</dbReference>
<evidence type="ECO:0000256" key="1">
    <source>
        <dbReference type="ARBA" id="ARBA00004170"/>
    </source>
</evidence>
<evidence type="ECO:0000256" key="5">
    <source>
        <dbReference type="ARBA" id="ARBA00004502"/>
    </source>
</evidence>
<evidence type="ECO:0000256" key="10">
    <source>
        <dbReference type="ARBA" id="ARBA00022658"/>
    </source>
</evidence>
<feature type="region of interest" description="Disordered" evidence="16">
    <location>
        <begin position="1285"/>
        <end position="1307"/>
    </location>
</feature>
<accession>A0A8B9RIR7</accession>
<dbReference type="GO" id="GO:0005811">
    <property type="term" value="C:lipid droplet"/>
    <property type="evidence" value="ECO:0007669"/>
    <property type="project" value="UniProtKB-SubCell"/>
</dbReference>
<dbReference type="CDD" id="cd00171">
    <property type="entry name" value="Sec7"/>
    <property type="match status" value="1"/>
</dbReference>
<dbReference type="GO" id="GO:0032012">
    <property type="term" value="P:regulation of ARF protein signal transduction"/>
    <property type="evidence" value="ECO:0007669"/>
    <property type="project" value="InterPro"/>
</dbReference>
<evidence type="ECO:0000256" key="14">
    <source>
        <dbReference type="ARBA" id="ARBA00023136"/>
    </source>
</evidence>
<evidence type="ECO:0000256" key="4">
    <source>
        <dbReference type="ARBA" id="ARBA00004496"/>
    </source>
</evidence>
<feature type="compositionally biased region" description="Pro residues" evidence="16">
    <location>
        <begin position="1783"/>
        <end position="1792"/>
    </location>
</feature>
<evidence type="ECO:0000313" key="19">
    <source>
        <dbReference type="Proteomes" id="UP000694621"/>
    </source>
</evidence>
<evidence type="ECO:0000256" key="6">
    <source>
        <dbReference type="ARBA" id="ARBA00004601"/>
    </source>
</evidence>
<feature type="region of interest" description="Disordered" evidence="16">
    <location>
        <begin position="661"/>
        <end position="682"/>
    </location>
</feature>
<proteinExistence type="predicted"/>
<dbReference type="PANTHER" id="PTHR10663">
    <property type="entry name" value="GUANYL-NUCLEOTIDE EXCHANGE FACTOR"/>
    <property type="match status" value="1"/>
</dbReference>
<dbReference type="CTD" id="8729"/>
<feature type="domain" description="SEC7" evidence="17">
    <location>
        <begin position="692"/>
        <end position="882"/>
    </location>
</feature>
<feature type="region of interest" description="Disordered" evidence="16">
    <location>
        <begin position="1432"/>
        <end position="1483"/>
    </location>
</feature>
<protein>
    <recommendedName>
        <fullName evidence="15">Golgi-specific brefeldin A-resistance guanine nucleotide exchange factor 1</fullName>
    </recommendedName>
</protein>
<dbReference type="SUPFAM" id="SSF48371">
    <property type="entry name" value="ARM repeat"/>
    <property type="match status" value="1"/>
</dbReference>
<evidence type="ECO:0000256" key="16">
    <source>
        <dbReference type="SAM" id="MobiDB-lite"/>
    </source>
</evidence>
<reference evidence="18" key="1">
    <citation type="submission" date="2025-08" db="UniProtKB">
        <authorList>
            <consortium name="Ensembl"/>
        </authorList>
    </citation>
    <scope>IDENTIFICATION</scope>
</reference>
<dbReference type="GeneID" id="103027776"/>
<dbReference type="GO" id="GO:0010256">
    <property type="term" value="P:endomembrane system organization"/>
    <property type="evidence" value="ECO:0007669"/>
    <property type="project" value="UniProtKB-ARBA"/>
</dbReference>
<dbReference type="GO" id="GO:0005794">
    <property type="term" value="C:Golgi apparatus"/>
    <property type="evidence" value="ECO:0007669"/>
    <property type="project" value="UniProtKB-SubCell"/>
</dbReference>
<evidence type="ECO:0000256" key="2">
    <source>
        <dbReference type="ARBA" id="ARBA00004222"/>
    </source>
</evidence>
<feature type="region of interest" description="Disordered" evidence="16">
    <location>
        <begin position="1841"/>
        <end position="1860"/>
    </location>
</feature>
<dbReference type="GO" id="GO:0016197">
    <property type="term" value="P:endosomal transport"/>
    <property type="evidence" value="ECO:0007669"/>
    <property type="project" value="UniProtKB-ARBA"/>
</dbReference>
<keyword evidence="11" id="KW-0551">Lipid droplet</keyword>
<keyword evidence="8" id="KW-0963">Cytoplasm</keyword>
<dbReference type="FunFam" id="1.10.220.20:FF:000004">
    <property type="entry name" value="Golgi-specific brefeldin A-resistance guanine nucleotide exchange factor 1"/>
    <property type="match status" value="1"/>
</dbReference>
<dbReference type="Pfam" id="PF01369">
    <property type="entry name" value="Sec7"/>
    <property type="match status" value="1"/>
</dbReference>
<feature type="compositionally biased region" description="Pro residues" evidence="16">
    <location>
        <begin position="1731"/>
        <end position="1749"/>
    </location>
</feature>
<dbReference type="InterPro" id="IPR000904">
    <property type="entry name" value="Sec7_dom"/>
</dbReference>
<dbReference type="GO" id="GO:0005085">
    <property type="term" value="F:guanyl-nucleotide exchange factor activity"/>
    <property type="evidence" value="ECO:0007669"/>
    <property type="project" value="UniProtKB-KW"/>
</dbReference>
<feature type="region of interest" description="Disordered" evidence="16">
    <location>
        <begin position="1731"/>
        <end position="1809"/>
    </location>
</feature>
<feature type="compositionally biased region" description="Low complexity" evidence="16">
    <location>
        <begin position="271"/>
        <end position="296"/>
    </location>
</feature>
<name>A0A8B9RIR7_ASTMX</name>
<evidence type="ECO:0000313" key="18">
    <source>
        <dbReference type="Ensembl" id="ENSAMXP00005045709.1"/>
    </source>
</evidence>
<dbReference type="InterPro" id="IPR016024">
    <property type="entry name" value="ARM-type_fold"/>
</dbReference>
<comment type="subcellular location">
    <subcellularLocation>
        <location evidence="4">Cytoplasm</location>
    </subcellularLocation>
    <subcellularLocation>
        <location evidence="3">Endoplasmic reticulum-Golgi intermediate compartment</location>
    </subcellularLocation>
    <subcellularLocation>
        <location evidence="2">Golgi apparatus</location>
        <location evidence="2">cis-Golgi network</location>
    </subcellularLocation>
    <subcellularLocation>
        <location evidence="6">Golgi apparatus</location>
        <location evidence="6">trans-Golgi network</location>
    </subcellularLocation>
    <subcellularLocation>
        <location evidence="5">Lipid droplet</location>
    </subcellularLocation>
    <subcellularLocation>
        <location evidence="1">Membrane</location>
        <topology evidence="1">Peripheral membrane protein</topology>
    </subcellularLocation>
</comment>